<gene>
    <name evidence="1" type="ORF">FN976_26150</name>
</gene>
<dbReference type="RefSeq" id="WP_145896516.1">
    <property type="nucleotide sequence ID" value="NZ_VOBQ01000024.1"/>
</dbReference>
<accession>A0A562ZGU0</accession>
<protein>
    <submittedName>
        <fullName evidence="1">Uncharacterized protein</fullName>
    </submittedName>
</protein>
<comment type="caution">
    <text evidence="1">The sequence shown here is derived from an EMBL/GenBank/DDBJ whole genome shotgun (WGS) entry which is preliminary data.</text>
</comment>
<dbReference type="EMBL" id="VOBQ01000024">
    <property type="protein sequence ID" value="TWO67017.1"/>
    <property type="molecule type" value="Genomic_DNA"/>
</dbReference>
<evidence type="ECO:0000313" key="2">
    <source>
        <dbReference type="Proteomes" id="UP000318199"/>
    </source>
</evidence>
<sequence>MITAGLAACGGGGGDDDAPKPPVLVRASGPSEFVQCTTVPSAVRVVREQDNGQWRTNRYVAFGAEPLAKMLPPAASTLETGKNPEGVLDHGPLQAQNCAPGSGQTQTLRLRVRTEDFFSTGIGDHLAFGLRAYYPTANREGEESYEALGVILHRAWGGALAERFRRPGGNDIGTAAGDQVMLQDGTTYLVEMQASITQLMFRVTNEATGQTTGWKTYQQPADFAPATGTGFLFAVLCQDNNARCEAYDRPFRVDVSEIVLGWM</sequence>
<organism evidence="1 2">
    <name type="scientific">Caenimonas sedimenti</name>
    <dbReference type="NCBI Taxonomy" id="2596921"/>
    <lineage>
        <taxon>Bacteria</taxon>
        <taxon>Pseudomonadati</taxon>
        <taxon>Pseudomonadota</taxon>
        <taxon>Betaproteobacteria</taxon>
        <taxon>Burkholderiales</taxon>
        <taxon>Comamonadaceae</taxon>
        <taxon>Caenimonas</taxon>
    </lineage>
</organism>
<evidence type="ECO:0000313" key="1">
    <source>
        <dbReference type="EMBL" id="TWO67017.1"/>
    </source>
</evidence>
<reference evidence="1 2" key="1">
    <citation type="submission" date="2019-07" db="EMBL/GenBank/DDBJ databases">
        <title>Caenimonas sedimenti sp. nov., isolated from activated sludge.</title>
        <authorList>
            <person name="Xu J."/>
        </authorList>
    </citation>
    <scope>NUCLEOTIDE SEQUENCE [LARGE SCALE GENOMIC DNA]</scope>
    <source>
        <strain evidence="1 2">HX-9-20</strain>
    </source>
</reference>
<dbReference type="AlphaFoldDB" id="A0A562ZGU0"/>
<proteinExistence type="predicted"/>
<name>A0A562ZGU0_9BURK</name>
<dbReference type="Proteomes" id="UP000318199">
    <property type="component" value="Unassembled WGS sequence"/>
</dbReference>
<keyword evidence="2" id="KW-1185">Reference proteome</keyword>